<dbReference type="Proteomes" id="UP000265520">
    <property type="component" value="Unassembled WGS sequence"/>
</dbReference>
<protein>
    <submittedName>
        <fullName evidence="1">Uncharacterized protein</fullName>
    </submittedName>
</protein>
<gene>
    <name evidence="1" type="ORF">A2U01_0011904</name>
</gene>
<comment type="caution">
    <text evidence="1">The sequence shown here is derived from an EMBL/GenBank/DDBJ whole genome shotgun (WGS) entry which is preliminary data.</text>
</comment>
<dbReference type="EMBL" id="LXQA010019449">
    <property type="protein sequence ID" value="MCH90980.1"/>
    <property type="molecule type" value="Genomic_DNA"/>
</dbReference>
<evidence type="ECO:0000313" key="1">
    <source>
        <dbReference type="EMBL" id="MCH90980.1"/>
    </source>
</evidence>
<sequence length="50" mass="5603">MSLLSKRRCIAENAIVLWFRRGIACDLSSHRNCGLMSLSCGPHPQYCGHI</sequence>
<accession>A0A392MTW1</accession>
<name>A0A392MTW1_9FABA</name>
<feature type="non-terminal residue" evidence="1">
    <location>
        <position position="50"/>
    </location>
</feature>
<dbReference type="AlphaFoldDB" id="A0A392MTW1"/>
<organism evidence="1 2">
    <name type="scientific">Trifolium medium</name>
    <dbReference type="NCBI Taxonomy" id="97028"/>
    <lineage>
        <taxon>Eukaryota</taxon>
        <taxon>Viridiplantae</taxon>
        <taxon>Streptophyta</taxon>
        <taxon>Embryophyta</taxon>
        <taxon>Tracheophyta</taxon>
        <taxon>Spermatophyta</taxon>
        <taxon>Magnoliopsida</taxon>
        <taxon>eudicotyledons</taxon>
        <taxon>Gunneridae</taxon>
        <taxon>Pentapetalae</taxon>
        <taxon>rosids</taxon>
        <taxon>fabids</taxon>
        <taxon>Fabales</taxon>
        <taxon>Fabaceae</taxon>
        <taxon>Papilionoideae</taxon>
        <taxon>50 kb inversion clade</taxon>
        <taxon>NPAAA clade</taxon>
        <taxon>Hologalegina</taxon>
        <taxon>IRL clade</taxon>
        <taxon>Trifolieae</taxon>
        <taxon>Trifolium</taxon>
    </lineage>
</organism>
<evidence type="ECO:0000313" key="2">
    <source>
        <dbReference type="Proteomes" id="UP000265520"/>
    </source>
</evidence>
<reference evidence="1 2" key="1">
    <citation type="journal article" date="2018" name="Front. Plant Sci.">
        <title>Red Clover (Trifolium pratense) and Zigzag Clover (T. medium) - A Picture of Genomic Similarities and Differences.</title>
        <authorList>
            <person name="Dluhosova J."/>
            <person name="Istvanek J."/>
            <person name="Nedelnik J."/>
            <person name="Repkova J."/>
        </authorList>
    </citation>
    <scope>NUCLEOTIDE SEQUENCE [LARGE SCALE GENOMIC DNA]</scope>
    <source>
        <strain evidence="2">cv. 10/8</strain>
        <tissue evidence="1">Leaf</tissue>
    </source>
</reference>
<proteinExistence type="predicted"/>
<keyword evidence="2" id="KW-1185">Reference proteome</keyword>